<feature type="transmembrane region" description="Helical" evidence="9">
    <location>
        <begin position="49"/>
        <end position="76"/>
    </location>
</feature>
<keyword evidence="7 9" id="KW-0472">Membrane</keyword>
<feature type="transmembrane region" description="Helical" evidence="9">
    <location>
        <begin position="355"/>
        <end position="372"/>
    </location>
</feature>
<feature type="region of interest" description="Disordered" evidence="8">
    <location>
        <begin position="1"/>
        <end position="21"/>
    </location>
</feature>
<dbReference type="PANTHER" id="PTHR22950">
    <property type="entry name" value="AMINO ACID TRANSPORTER"/>
    <property type="match status" value="1"/>
</dbReference>
<feature type="transmembrane region" description="Helical" evidence="9">
    <location>
        <begin position="308"/>
        <end position="328"/>
    </location>
</feature>
<accession>A0A7S3L9G8</accession>
<feature type="transmembrane region" description="Helical" evidence="9">
    <location>
        <begin position="191"/>
        <end position="210"/>
    </location>
</feature>
<gene>
    <name evidence="11" type="ORF">ACOF00016_LOCUS13449</name>
</gene>
<evidence type="ECO:0000256" key="8">
    <source>
        <dbReference type="SAM" id="MobiDB-lite"/>
    </source>
</evidence>
<comment type="subcellular location">
    <subcellularLocation>
        <location evidence="1">Membrane</location>
        <topology evidence="1">Multi-pass membrane protein</topology>
    </subcellularLocation>
</comment>
<dbReference type="PANTHER" id="PTHR22950:SF458">
    <property type="entry name" value="SODIUM-COUPLED NEUTRAL AMINO ACID TRANSPORTER 11-RELATED"/>
    <property type="match status" value="1"/>
</dbReference>
<evidence type="ECO:0000256" key="2">
    <source>
        <dbReference type="ARBA" id="ARBA00008066"/>
    </source>
</evidence>
<dbReference type="AlphaFoldDB" id="A0A7S3L9G8"/>
<protein>
    <recommendedName>
        <fullName evidence="10">Amino acid transporter transmembrane domain-containing protein</fullName>
    </recommendedName>
</protein>
<evidence type="ECO:0000256" key="5">
    <source>
        <dbReference type="ARBA" id="ARBA00022970"/>
    </source>
</evidence>
<dbReference type="InterPro" id="IPR013057">
    <property type="entry name" value="AA_transpt_TM"/>
</dbReference>
<evidence type="ECO:0000256" key="6">
    <source>
        <dbReference type="ARBA" id="ARBA00022989"/>
    </source>
</evidence>
<name>A0A7S3L9G8_9STRA</name>
<feature type="compositionally biased region" description="Polar residues" evidence="8">
    <location>
        <begin position="8"/>
        <end position="18"/>
    </location>
</feature>
<feature type="transmembrane region" description="Helical" evidence="9">
    <location>
        <begin position="230"/>
        <end position="254"/>
    </location>
</feature>
<evidence type="ECO:0000256" key="1">
    <source>
        <dbReference type="ARBA" id="ARBA00004141"/>
    </source>
</evidence>
<dbReference type="Pfam" id="PF01490">
    <property type="entry name" value="Aa_trans"/>
    <property type="match status" value="1"/>
</dbReference>
<reference evidence="11" key="1">
    <citation type="submission" date="2021-01" db="EMBL/GenBank/DDBJ databases">
        <authorList>
            <person name="Corre E."/>
            <person name="Pelletier E."/>
            <person name="Niang G."/>
            <person name="Scheremetjew M."/>
            <person name="Finn R."/>
            <person name="Kale V."/>
            <person name="Holt S."/>
            <person name="Cochrane G."/>
            <person name="Meng A."/>
            <person name="Brown T."/>
            <person name="Cohen L."/>
        </authorList>
    </citation>
    <scope>NUCLEOTIDE SEQUENCE</scope>
    <source>
        <strain evidence="11">CCMP127</strain>
    </source>
</reference>
<keyword evidence="3" id="KW-0813">Transport</keyword>
<evidence type="ECO:0000313" key="11">
    <source>
        <dbReference type="EMBL" id="CAE0416391.1"/>
    </source>
</evidence>
<dbReference type="GO" id="GO:0016020">
    <property type="term" value="C:membrane"/>
    <property type="evidence" value="ECO:0007669"/>
    <property type="project" value="UniProtKB-SubCell"/>
</dbReference>
<keyword evidence="4 9" id="KW-0812">Transmembrane</keyword>
<feature type="domain" description="Amino acid transporter transmembrane" evidence="10">
    <location>
        <begin position="37"/>
        <end position="407"/>
    </location>
</feature>
<sequence length="474" mass="50879">MSDATDEVPTQQDQQPQSGGVLARQVSNVSMPKVKSGVFGTGSNLVNSIVGAGIIGIPYAIRNAGVIAGIFLLVLVSYMTDKSLRILIELANFHPKLKNLGVHTYEDLMSIPFGRAGTLFVLVNMFILAYGAMLAYLIIIKDTVPVALGFSDEPGEGDFMETEMVMVITSLLIIVPLSTQRDMANLSFTSFSSVLADVILVLLVAIFAPYPGNFGDVLKAIFENAVNSRLFIGLGVLSTAMACQHSAFIVSGSLEDRTPERWSRVTFRSIGIAWLLCTIMGTTGYLGFEEETKGDILNNFDDDSKTANGGRILLAITMFFTFPMEMFVARHVIVQLFLGGDLDGPTPNGWFNRRVIVTLCLYLTTLIPALIIDDLGPVLSLTGSLGASCLSYIATGMVYLGINGEDFLAYLADCLRSKGPGGANGAAKGAGEVELPVVGDATARISSTPSPTNADLTPLQGSKPWWWWVDFHCG</sequence>
<evidence type="ECO:0000259" key="10">
    <source>
        <dbReference type="Pfam" id="PF01490"/>
    </source>
</evidence>
<dbReference type="EMBL" id="HBIM01017455">
    <property type="protein sequence ID" value="CAE0416391.1"/>
    <property type="molecule type" value="Transcribed_RNA"/>
</dbReference>
<feature type="transmembrane region" description="Helical" evidence="9">
    <location>
        <begin position="378"/>
        <end position="402"/>
    </location>
</feature>
<feature type="transmembrane region" description="Helical" evidence="9">
    <location>
        <begin position="266"/>
        <end position="288"/>
    </location>
</feature>
<keyword evidence="6 9" id="KW-1133">Transmembrane helix</keyword>
<feature type="transmembrane region" description="Helical" evidence="9">
    <location>
        <begin position="119"/>
        <end position="139"/>
    </location>
</feature>
<evidence type="ECO:0000256" key="9">
    <source>
        <dbReference type="SAM" id="Phobius"/>
    </source>
</evidence>
<comment type="similarity">
    <text evidence="2">Belongs to the amino acid/polyamine transporter 2 family.</text>
</comment>
<dbReference type="GO" id="GO:0015179">
    <property type="term" value="F:L-amino acid transmembrane transporter activity"/>
    <property type="evidence" value="ECO:0007669"/>
    <property type="project" value="TreeGrafter"/>
</dbReference>
<feature type="transmembrane region" description="Helical" evidence="9">
    <location>
        <begin position="159"/>
        <end position="179"/>
    </location>
</feature>
<keyword evidence="5" id="KW-0029">Amino-acid transport</keyword>
<evidence type="ECO:0000256" key="7">
    <source>
        <dbReference type="ARBA" id="ARBA00023136"/>
    </source>
</evidence>
<evidence type="ECO:0000256" key="3">
    <source>
        <dbReference type="ARBA" id="ARBA00022448"/>
    </source>
</evidence>
<proteinExistence type="inferred from homology"/>
<organism evidence="11">
    <name type="scientific">Amphora coffeiformis</name>
    <dbReference type="NCBI Taxonomy" id="265554"/>
    <lineage>
        <taxon>Eukaryota</taxon>
        <taxon>Sar</taxon>
        <taxon>Stramenopiles</taxon>
        <taxon>Ochrophyta</taxon>
        <taxon>Bacillariophyta</taxon>
        <taxon>Bacillariophyceae</taxon>
        <taxon>Bacillariophycidae</taxon>
        <taxon>Thalassiophysales</taxon>
        <taxon>Catenulaceae</taxon>
        <taxon>Amphora</taxon>
    </lineage>
</organism>
<evidence type="ECO:0000256" key="4">
    <source>
        <dbReference type="ARBA" id="ARBA00022692"/>
    </source>
</evidence>